<protein>
    <submittedName>
        <fullName evidence="3">Class I SAM-dependent methyltransferase</fullName>
        <ecNumber evidence="3">2.1.-.-</ecNumber>
    </submittedName>
</protein>
<dbReference type="InterPro" id="IPR029063">
    <property type="entry name" value="SAM-dependent_MTases_sf"/>
</dbReference>
<name>A0ABV4WPA9_9CYAN</name>
<dbReference type="Pfam" id="PF13649">
    <property type="entry name" value="Methyltransf_25"/>
    <property type="match status" value="1"/>
</dbReference>
<dbReference type="GO" id="GO:0008168">
    <property type="term" value="F:methyltransferase activity"/>
    <property type="evidence" value="ECO:0007669"/>
    <property type="project" value="UniProtKB-KW"/>
</dbReference>
<keyword evidence="4" id="KW-1185">Reference proteome</keyword>
<dbReference type="PANTHER" id="PTHR43861">
    <property type="entry name" value="TRANS-ACONITATE 2-METHYLTRANSFERASE-RELATED"/>
    <property type="match status" value="1"/>
</dbReference>
<proteinExistence type="predicted"/>
<keyword evidence="1 3" id="KW-0808">Transferase</keyword>
<gene>
    <name evidence="3" type="ORF">ACE1CA_20555</name>
</gene>
<accession>A0ABV4WPA9</accession>
<sequence>MPTIEENYQTWNDSYDWSEGGAEWSRNWGNIPIQWYAVLMPRLYPFVPAARILEIAPGAGRWTEFLKDLCQELILVDLSKKCMQICQERFEKHSHIRYFVNDGSSLAMIEDNSIDFAFSFDSLVHADQPTLAAYLQQLAAKLTETGCGWIHHSNMGEYSDLQKDEFTGWRSLDVSAQTFRVAAEAAGLRVITQEVFTWRSEKFTDCISIFTSSLSPYPYPDKIIRNPDFAAQRTYLKQLADIYGALHNEKMIKAGSRIKKL</sequence>
<dbReference type="InterPro" id="IPR041698">
    <property type="entry name" value="Methyltransf_25"/>
</dbReference>
<evidence type="ECO:0000313" key="3">
    <source>
        <dbReference type="EMBL" id="MFB2836923.1"/>
    </source>
</evidence>
<reference evidence="3 4" key="1">
    <citation type="submission" date="2024-09" db="EMBL/GenBank/DDBJ databases">
        <title>Floridaenema gen nov. (Aerosakkonemataceae, Aerosakkonematales ord. nov., Cyanobacteria) from benthic tropical and subtropical fresh waters, with the description of four new species.</title>
        <authorList>
            <person name="Moretto J.A."/>
            <person name="Berthold D.E."/>
            <person name="Lefler F.W."/>
            <person name="Huang I.-S."/>
            <person name="Laughinghouse H. IV."/>
        </authorList>
    </citation>
    <scope>NUCLEOTIDE SEQUENCE [LARGE SCALE GENOMIC DNA]</scope>
    <source>
        <strain evidence="3 4">BLCC-F167</strain>
    </source>
</reference>
<dbReference type="PANTHER" id="PTHR43861:SF6">
    <property type="entry name" value="METHYLTRANSFERASE TYPE 11"/>
    <property type="match status" value="1"/>
</dbReference>
<evidence type="ECO:0000313" key="4">
    <source>
        <dbReference type="Proteomes" id="UP001576780"/>
    </source>
</evidence>
<dbReference type="Gene3D" id="3.40.50.150">
    <property type="entry name" value="Vaccinia Virus protein VP39"/>
    <property type="match status" value="1"/>
</dbReference>
<dbReference type="GO" id="GO:0032259">
    <property type="term" value="P:methylation"/>
    <property type="evidence" value="ECO:0007669"/>
    <property type="project" value="UniProtKB-KW"/>
</dbReference>
<dbReference type="Proteomes" id="UP001576780">
    <property type="component" value="Unassembled WGS sequence"/>
</dbReference>
<dbReference type="EMBL" id="JBHFNT010000192">
    <property type="protein sequence ID" value="MFB2836923.1"/>
    <property type="molecule type" value="Genomic_DNA"/>
</dbReference>
<dbReference type="SUPFAM" id="SSF53335">
    <property type="entry name" value="S-adenosyl-L-methionine-dependent methyltransferases"/>
    <property type="match status" value="1"/>
</dbReference>
<dbReference type="CDD" id="cd02440">
    <property type="entry name" value="AdoMet_MTases"/>
    <property type="match status" value="1"/>
</dbReference>
<feature type="domain" description="Methyltransferase" evidence="2">
    <location>
        <begin position="52"/>
        <end position="146"/>
    </location>
</feature>
<evidence type="ECO:0000256" key="1">
    <source>
        <dbReference type="ARBA" id="ARBA00022679"/>
    </source>
</evidence>
<organism evidence="3 4">
    <name type="scientific">Floridaenema evergladense BLCC-F167</name>
    <dbReference type="NCBI Taxonomy" id="3153639"/>
    <lineage>
        <taxon>Bacteria</taxon>
        <taxon>Bacillati</taxon>
        <taxon>Cyanobacteriota</taxon>
        <taxon>Cyanophyceae</taxon>
        <taxon>Oscillatoriophycideae</taxon>
        <taxon>Aerosakkonematales</taxon>
        <taxon>Aerosakkonemataceae</taxon>
        <taxon>Floridanema</taxon>
        <taxon>Floridanema evergladense</taxon>
    </lineage>
</organism>
<evidence type="ECO:0000259" key="2">
    <source>
        <dbReference type="Pfam" id="PF13649"/>
    </source>
</evidence>
<dbReference type="RefSeq" id="WP_413279286.1">
    <property type="nucleotide sequence ID" value="NZ_JBHFNT010000192.1"/>
</dbReference>
<keyword evidence="3" id="KW-0489">Methyltransferase</keyword>
<comment type="caution">
    <text evidence="3">The sequence shown here is derived from an EMBL/GenBank/DDBJ whole genome shotgun (WGS) entry which is preliminary data.</text>
</comment>
<dbReference type="EC" id="2.1.-.-" evidence="3"/>